<organism evidence="1 2">
    <name type="scientific">Pipistrellus kuhlii</name>
    <name type="common">Kuhl's pipistrelle</name>
    <dbReference type="NCBI Taxonomy" id="59472"/>
    <lineage>
        <taxon>Eukaryota</taxon>
        <taxon>Metazoa</taxon>
        <taxon>Chordata</taxon>
        <taxon>Craniata</taxon>
        <taxon>Vertebrata</taxon>
        <taxon>Euteleostomi</taxon>
        <taxon>Mammalia</taxon>
        <taxon>Eutheria</taxon>
        <taxon>Laurasiatheria</taxon>
        <taxon>Chiroptera</taxon>
        <taxon>Yangochiroptera</taxon>
        <taxon>Vespertilionidae</taxon>
        <taxon>Pipistrellus</taxon>
    </lineage>
</organism>
<evidence type="ECO:0000313" key="2">
    <source>
        <dbReference type="Proteomes" id="UP000558488"/>
    </source>
</evidence>
<reference evidence="1 2" key="1">
    <citation type="journal article" date="2020" name="Nature">
        <title>Six reference-quality genomes reveal evolution of bat adaptations.</title>
        <authorList>
            <person name="Jebb D."/>
            <person name="Huang Z."/>
            <person name="Pippel M."/>
            <person name="Hughes G.M."/>
            <person name="Lavrichenko K."/>
            <person name="Devanna P."/>
            <person name="Winkler S."/>
            <person name="Jermiin L.S."/>
            <person name="Skirmuntt E.C."/>
            <person name="Katzourakis A."/>
            <person name="Burkitt-Gray L."/>
            <person name="Ray D.A."/>
            <person name="Sullivan K.A.M."/>
            <person name="Roscito J.G."/>
            <person name="Kirilenko B.M."/>
            <person name="Davalos L.M."/>
            <person name="Corthals A.P."/>
            <person name="Power M.L."/>
            <person name="Jones G."/>
            <person name="Ransome R.D."/>
            <person name="Dechmann D.K.N."/>
            <person name="Locatelli A.G."/>
            <person name="Puechmaille S.J."/>
            <person name="Fedrigo O."/>
            <person name="Jarvis E.D."/>
            <person name="Hiller M."/>
            <person name="Vernes S.C."/>
            <person name="Myers E.W."/>
            <person name="Teeling E.C."/>
        </authorList>
    </citation>
    <scope>NUCLEOTIDE SEQUENCE [LARGE SCALE GENOMIC DNA]</scope>
    <source>
        <strain evidence="1">MPipKuh1</strain>
        <tissue evidence="1">Flight muscle</tissue>
    </source>
</reference>
<dbReference type="Proteomes" id="UP000558488">
    <property type="component" value="Unassembled WGS sequence"/>
</dbReference>
<evidence type="ECO:0000313" key="1">
    <source>
        <dbReference type="EMBL" id="KAF6346870.1"/>
    </source>
</evidence>
<sequence length="139" mass="15276">MVRPEQAHFLPACGRSSSYQPLPKAAGSEVRNTGVSGEAGAGVSSCRVRAEVLAGSRGRLCKNPAQACPGFSLWRLQGIAQKAWSQLAKRQAGEEDRIFSQRKCSCGFETFISQLWLAFPRVLRGERRVSWMSPNKAHQ</sequence>
<dbReference type="EMBL" id="JACAGB010000008">
    <property type="protein sequence ID" value="KAF6346870.1"/>
    <property type="molecule type" value="Genomic_DNA"/>
</dbReference>
<comment type="caution">
    <text evidence="1">The sequence shown here is derived from an EMBL/GenBank/DDBJ whole genome shotgun (WGS) entry which is preliminary data.</text>
</comment>
<name>A0A7J7XC41_PIPKU</name>
<dbReference type="AlphaFoldDB" id="A0A7J7XC41"/>
<gene>
    <name evidence="1" type="ORF">mPipKuh1_010618</name>
</gene>
<proteinExistence type="predicted"/>
<keyword evidence="2" id="KW-1185">Reference proteome</keyword>
<protein>
    <submittedName>
        <fullName evidence="1">Uncharacterized protein</fullName>
    </submittedName>
</protein>
<accession>A0A7J7XC41</accession>